<accession>A0ABW1YCT2</accession>
<dbReference type="EMBL" id="JBHSWD010000001">
    <property type="protein sequence ID" value="MFC6592141.1"/>
    <property type="molecule type" value="Genomic_DNA"/>
</dbReference>
<keyword evidence="2" id="KW-1185">Reference proteome</keyword>
<evidence type="ECO:0000313" key="2">
    <source>
        <dbReference type="Proteomes" id="UP001596297"/>
    </source>
</evidence>
<reference evidence="2" key="1">
    <citation type="journal article" date="2019" name="Int. J. Syst. Evol. Microbiol.">
        <title>The Global Catalogue of Microorganisms (GCM) 10K type strain sequencing project: providing services to taxonomists for standard genome sequencing and annotation.</title>
        <authorList>
            <consortium name="The Broad Institute Genomics Platform"/>
            <consortium name="The Broad Institute Genome Sequencing Center for Infectious Disease"/>
            <person name="Wu L."/>
            <person name="Ma J."/>
        </authorList>
    </citation>
    <scope>NUCLEOTIDE SEQUENCE [LARGE SCALE GENOMIC DNA]</scope>
    <source>
        <strain evidence="2">CGMCC 1.15772</strain>
    </source>
</reference>
<proteinExistence type="predicted"/>
<evidence type="ECO:0000313" key="1">
    <source>
        <dbReference type="EMBL" id="MFC6592141.1"/>
    </source>
</evidence>
<gene>
    <name evidence="1" type="ORF">ACFP81_09095</name>
</gene>
<dbReference type="Proteomes" id="UP001596297">
    <property type="component" value="Unassembled WGS sequence"/>
</dbReference>
<dbReference type="RefSeq" id="WP_380083154.1">
    <property type="nucleotide sequence ID" value="NZ_JBHSWD010000001.1"/>
</dbReference>
<name>A0ABW1YCT2_9DEIO</name>
<protein>
    <submittedName>
        <fullName evidence="1">Uncharacterized protein</fullName>
    </submittedName>
</protein>
<comment type="caution">
    <text evidence="1">The sequence shown here is derived from an EMBL/GenBank/DDBJ whole genome shotgun (WGS) entry which is preliminary data.</text>
</comment>
<organism evidence="1 2">
    <name type="scientific">Deinococcus lacus</name>
    <dbReference type="NCBI Taxonomy" id="392561"/>
    <lineage>
        <taxon>Bacteria</taxon>
        <taxon>Thermotogati</taxon>
        <taxon>Deinococcota</taxon>
        <taxon>Deinococci</taxon>
        <taxon>Deinococcales</taxon>
        <taxon>Deinococcaceae</taxon>
        <taxon>Deinococcus</taxon>
    </lineage>
</organism>
<sequence>MTEKICRLSLKWQPLADIPDRFALETRLDDTPFIDLVREWELEHVPEQEKELAGDYMELRFWSLGSSLIWLKSLYLKPQKLSSGSGRATLLGCPCGILECWPLEADITITDEHVIWSNFLQPHRPDTWSYDGFGPFTFHRAQYEAEVRRAIASAPD</sequence>